<dbReference type="AlphaFoldDB" id="A0A521DDI6"/>
<dbReference type="Pfam" id="PF10531">
    <property type="entry name" value="SLBB"/>
    <property type="match status" value="1"/>
</dbReference>
<proteinExistence type="predicted"/>
<sequence>MQKERLLKAISIMKQELEKEEAGVMQSELNAQELHARQSAFEAKRRLLSEMEKAQVTGRISGIVVPYNLEKLMNSSYNILLEDGDKIYIPKKPSSILIFGEVYNPSALVYQKDMTVRDYIAMSGGFTKDADKKNVFVIRADGSVVSSENLGGRTFDWNSSENRIELGSNSVLDYKLNPGDAIIVPTKIHVPVMWRPLIKDVMQIIYQGAITVYTITKL</sequence>
<dbReference type="InterPro" id="IPR019554">
    <property type="entry name" value="Soluble_ligand-bd"/>
</dbReference>
<accession>A0A521DDI6</accession>
<evidence type="ECO:0000313" key="2">
    <source>
        <dbReference type="EMBL" id="SMO69655.1"/>
    </source>
</evidence>
<dbReference type="RefSeq" id="WP_142935949.1">
    <property type="nucleotide sequence ID" value="NZ_FXTM01000020.1"/>
</dbReference>
<dbReference type="OrthoDB" id="8291at2"/>
<reference evidence="2 3" key="1">
    <citation type="submission" date="2017-05" db="EMBL/GenBank/DDBJ databases">
        <authorList>
            <person name="Varghese N."/>
            <person name="Submissions S."/>
        </authorList>
    </citation>
    <scope>NUCLEOTIDE SEQUENCE [LARGE SCALE GENOMIC DNA]</scope>
    <source>
        <strain evidence="2 3">DSM 16304</strain>
    </source>
</reference>
<feature type="domain" description="Soluble ligand binding" evidence="1">
    <location>
        <begin position="99"/>
        <end position="144"/>
    </location>
</feature>
<evidence type="ECO:0000313" key="3">
    <source>
        <dbReference type="Proteomes" id="UP000317315"/>
    </source>
</evidence>
<gene>
    <name evidence="2" type="ORF">SAMN06269117_1202</name>
</gene>
<name>A0A521DDI6_9BACT</name>
<dbReference type="EMBL" id="FXTM01000020">
    <property type="protein sequence ID" value="SMO69655.1"/>
    <property type="molecule type" value="Genomic_DNA"/>
</dbReference>
<protein>
    <submittedName>
        <fullName evidence="2">Capsule biosynthesis GfcC</fullName>
    </submittedName>
</protein>
<dbReference type="PANTHER" id="PTHR33619">
    <property type="entry name" value="POLYSACCHARIDE EXPORT PROTEIN GFCE-RELATED"/>
    <property type="match status" value="1"/>
</dbReference>
<dbReference type="Proteomes" id="UP000317315">
    <property type="component" value="Unassembled WGS sequence"/>
</dbReference>
<dbReference type="PANTHER" id="PTHR33619:SF3">
    <property type="entry name" value="POLYSACCHARIDE EXPORT PROTEIN GFCE-RELATED"/>
    <property type="match status" value="1"/>
</dbReference>
<dbReference type="InterPro" id="IPR049712">
    <property type="entry name" value="Poly_export"/>
</dbReference>
<dbReference type="GO" id="GO:0015159">
    <property type="term" value="F:polysaccharide transmembrane transporter activity"/>
    <property type="evidence" value="ECO:0007669"/>
    <property type="project" value="InterPro"/>
</dbReference>
<keyword evidence="3" id="KW-1185">Reference proteome</keyword>
<evidence type="ECO:0000259" key="1">
    <source>
        <dbReference type="Pfam" id="PF10531"/>
    </source>
</evidence>
<dbReference type="Gene3D" id="3.10.560.10">
    <property type="entry name" value="Outer membrane lipoprotein wza domain like"/>
    <property type="match status" value="1"/>
</dbReference>
<organism evidence="2 3">
    <name type="scientific">Balnearium lithotrophicum</name>
    <dbReference type="NCBI Taxonomy" id="223788"/>
    <lineage>
        <taxon>Bacteria</taxon>
        <taxon>Pseudomonadati</taxon>
        <taxon>Aquificota</taxon>
        <taxon>Aquificia</taxon>
        <taxon>Desulfurobacteriales</taxon>
        <taxon>Desulfurobacteriaceae</taxon>
        <taxon>Balnearium</taxon>
    </lineage>
</organism>